<dbReference type="SUPFAM" id="SSF52540">
    <property type="entry name" value="P-loop containing nucleoside triphosphate hydrolases"/>
    <property type="match status" value="2"/>
</dbReference>
<dbReference type="CDD" id="cd18577">
    <property type="entry name" value="ABC_6TM_Pgp_ABCB1_D1_like"/>
    <property type="match status" value="1"/>
</dbReference>
<evidence type="ECO:0000259" key="11">
    <source>
        <dbReference type="PROSITE" id="PS50893"/>
    </source>
</evidence>
<dbReference type="Gene3D" id="3.40.50.300">
    <property type="entry name" value="P-loop containing nucleotide triphosphate hydrolases"/>
    <property type="match status" value="2"/>
</dbReference>
<dbReference type="STRING" id="981085.W9SFV1"/>
<feature type="domain" description="ABC transporter" evidence="11">
    <location>
        <begin position="1015"/>
        <end position="1260"/>
    </location>
</feature>
<keyword evidence="14" id="KW-1185">Reference proteome</keyword>
<dbReference type="GO" id="GO:0005524">
    <property type="term" value="F:ATP binding"/>
    <property type="evidence" value="ECO:0007669"/>
    <property type="project" value="UniProtKB-KW"/>
</dbReference>
<evidence type="ECO:0000313" key="13">
    <source>
        <dbReference type="EMBL" id="EXC26459.1"/>
    </source>
</evidence>
<keyword evidence="6" id="KW-0067">ATP-binding</keyword>
<evidence type="ECO:0000256" key="3">
    <source>
        <dbReference type="ARBA" id="ARBA00022448"/>
    </source>
</evidence>
<keyword evidence="5" id="KW-0547">Nucleotide-binding</keyword>
<evidence type="ECO:0000256" key="6">
    <source>
        <dbReference type="ARBA" id="ARBA00022840"/>
    </source>
</evidence>
<dbReference type="PROSITE" id="PS00211">
    <property type="entry name" value="ABC_TRANSPORTER_1"/>
    <property type="match status" value="2"/>
</dbReference>
<dbReference type="Proteomes" id="UP000030645">
    <property type="component" value="Unassembled WGS sequence"/>
</dbReference>
<dbReference type="GO" id="GO:0016887">
    <property type="term" value="F:ATP hydrolysis activity"/>
    <property type="evidence" value="ECO:0007669"/>
    <property type="project" value="InterPro"/>
</dbReference>
<dbReference type="InterPro" id="IPR036640">
    <property type="entry name" value="ABC1_TM_sf"/>
</dbReference>
<name>W9SFV1_9ROSA</name>
<dbReference type="EMBL" id="KE346107">
    <property type="protein sequence ID" value="EXC26459.1"/>
    <property type="molecule type" value="Genomic_DNA"/>
</dbReference>
<keyword evidence="4 10" id="KW-0812">Transmembrane</keyword>
<feature type="transmembrane region" description="Helical" evidence="10">
    <location>
        <begin position="276"/>
        <end position="303"/>
    </location>
</feature>
<feature type="domain" description="ABC transmembrane type-1" evidence="12">
    <location>
        <begin position="695"/>
        <end position="980"/>
    </location>
</feature>
<dbReference type="InterPro" id="IPR039421">
    <property type="entry name" value="Type_1_exporter"/>
</dbReference>
<evidence type="ECO:0000256" key="5">
    <source>
        <dbReference type="ARBA" id="ARBA00022741"/>
    </source>
</evidence>
<evidence type="ECO:0000256" key="9">
    <source>
        <dbReference type="SAM" id="MobiDB-lite"/>
    </source>
</evidence>
<evidence type="ECO:0000256" key="8">
    <source>
        <dbReference type="ARBA" id="ARBA00023136"/>
    </source>
</evidence>
<feature type="domain" description="ABC transmembrane type-1" evidence="12">
    <location>
        <begin position="53"/>
        <end position="341"/>
    </location>
</feature>
<dbReference type="PROSITE" id="PS50929">
    <property type="entry name" value="ABC_TM1F"/>
    <property type="match status" value="2"/>
</dbReference>
<dbReference type="InterPro" id="IPR003593">
    <property type="entry name" value="AAA+_ATPase"/>
</dbReference>
<comment type="similarity">
    <text evidence="2">Belongs to the ABC transporter superfamily. ABCB family. Multidrug resistance exporter (TC 3.A.1.201) subfamily.</text>
</comment>
<feature type="transmembrane region" description="Helical" evidence="10">
    <location>
        <begin position="198"/>
        <end position="217"/>
    </location>
</feature>
<evidence type="ECO:0000256" key="10">
    <source>
        <dbReference type="SAM" id="Phobius"/>
    </source>
</evidence>
<comment type="subcellular location">
    <subcellularLocation>
        <location evidence="1">Membrane</location>
        <topology evidence="1">Multi-pass membrane protein</topology>
    </subcellularLocation>
</comment>
<feature type="transmembrane region" description="Helical" evidence="10">
    <location>
        <begin position="918"/>
        <end position="939"/>
    </location>
</feature>
<evidence type="ECO:0000256" key="4">
    <source>
        <dbReference type="ARBA" id="ARBA00022692"/>
    </source>
</evidence>
<evidence type="ECO:0000256" key="7">
    <source>
        <dbReference type="ARBA" id="ARBA00022989"/>
    </source>
</evidence>
<gene>
    <name evidence="13" type="ORF">L484_001860</name>
</gene>
<evidence type="ECO:0000256" key="1">
    <source>
        <dbReference type="ARBA" id="ARBA00004141"/>
    </source>
</evidence>
<accession>W9SFV1</accession>
<feature type="transmembrane region" description="Helical" evidence="10">
    <location>
        <begin position="692"/>
        <end position="717"/>
    </location>
</feature>
<sequence>MLQINPQPQEKLTDEAEKVDEKKKDDNFIIAKAALPFHKLLSYADAWDWSLMAFGTLGSVVHGMAQPIGYLLLGKALNAFGDNINDTHATVNALYKVIPYVWYMAFATFPAGILEIGCWMYASERQLARLRLAYLKAVLSQEIGAFDTDLTSGKIISGISNHMSIIQDAIGEKLGHFLSSFATFFSGILIAAICSWQIALLTFMVVPLILVIGATYTKKMNTISAAKMGCHSQATSMVEQTISQIKTVYAFVGENSAIKAFSQCMNQQFLISKGEALIKGVGTGMFQTVSFCSWALIIWVGAFLVTDKKAKGGDMIAAVMSILFGAIALTYAAPDMQIFNQAKAAGSEVFQVIERRPVISYDSEGMTLEKVDGNIEIRDVYFSYPSRPEKEILKGFSLSIPAGKAVALVGSSGCGKSTIISLVSRFYDPSKEVNRVGEILIDDHNIKNLGLKYLRRNVGLVSQEPALFSGTVKDNVRIGNMDADDQQIQKVAEMANAHSFISQFPNRYFEEVGERGVQLSGGQKQRIAVARAILKNPPILLLDEATSALDTESEKLVQDALERAMQGRTVILVAHRLSTIVNADIIAVVQNGKIIETGTHSSLLDTSKFYNNLCHMQNLNPVHQSRFTTSSSEETESFHHQLSSENDTEQEKKLTKPEIHLRETSEQDQEHESRRKTAIFFRIWFGLRERELAKVAVGSIAAAFSGISKPVFGYYIITIGIAYYQKDAKRQVGRYSLIFSVIGLLSLCSHTLQHYFFGLVGEKAMANLRRGLYSEVLRNEVAWFEKPENNIGSLTSRIISDTTMIKIIIADRMSVIVQCISSILIATTVSMKVNWRMGLVAWAVMPCHFIGGLIQAKSTKGFSGDIAASHSELVALASESSTNIRTVGSFCHEEHILRKAKKSLESPMRKSRIQSIKYGIIQGLSLCMWNIAHAVALWYTTILVHRNQASFEDGIRSYQIFSLTVPSITELWTLLPTVISAISVLTPAFQTLDRKTEIVPDTPEGPHLDRIKGSIIFQNVKFIYPLRPEVTVLNNFSLQIKAGSKVALVGPSGAGKSSILALLLRFYNPIKGRILIDDEDIRKYNLRWLRAQIGLVQQEPLLFSSSIRSNICYGNDAASETEIVEVSRQASIHEFISTLPDGYDTVVGEKGCQLSGGQKQRVAIARALLKSPAILLLDEATSALDAESERSIVNALEKINVNTSGGITMSKTTQITVAHRLSTVMNSDTIFVMDKGELAEMGSHSSLITSEGVYSRLFQLQSLAGN</sequence>
<dbReference type="InterPro" id="IPR017871">
    <property type="entry name" value="ABC_transporter-like_CS"/>
</dbReference>
<dbReference type="InterPro" id="IPR003439">
    <property type="entry name" value="ABC_transporter-like_ATP-bd"/>
</dbReference>
<dbReference type="InterPro" id="IPR027417">
    <property type="entry name" value="P-loop_NTPase"/>
</dbReference>
<dbReference type="GO" id="GO:0015421">
    <property type="term" value="F:ABC-type oligopeptide transporter activity"/>
    <property type="evidence" value="ECO:0007669"/>
    <property type="project" value="TreeGrafter"/>
</dbReference>
<dbReference type="Pfam" id="PF00005">
    <property type="entry name" value="ABC_tran"/>
    <property type="match status" value="2"/>
</dbReference>
<dbReference type="FunFam" id="3.40.50.300:FF:000205">
    <property type="entry name" value="ABC transporter B family member 4"/>
    <property type="match status" value="1"/>
</dbReference>
<feature type="transmembrane region" description="Helical" evidence="10">
    <location>
        <begin position="100"/>
        <end position="122"/>
    </location>
</feature>
<dbReference type="PANTHER" id="PTHR43394">
    <property type="entry name" value="ATP-DEPENDENT PERMEASE MDL1, MITOCHONDRIAL"/>
    <property type="match status" value="1"/>
</dbReference>
<dbReference type="eggNOG" id="KOG0055">
    <property type="taxonomic scope" value="Eukaryota"/>
</dbReference>
<protein>
    <submittedName>
        <fullName evidence="13">ABC transporter B family member 19</fullName>
    </submittedName>
</protein>
<dbReference type="PANTHER" id="PTHR43394:SF1">
    <property type="entry name" value="ATP-BINDING CASSETTE SUB-FAMILY B MEMBER 10, MITOCHONDRIAL"/>
    <property type="match status" value="1"/>
</dbReference>
<dbReference type="SMART" id="SM00382">
    <property type="entry name" value="AAA"/>
    <property type="match status" value="2"/>
</dbReference>
<dbReference type="PROSITE" id="PS50893">
    <property type="entry name" value="ABC_TRANSPORTER_2"/>
    <property type="match status" value="2"/>
</dbReference>
<dbReference type="CDD" id="cd18578">
    <property type="entry name" value="ABC_6TM_Pgp_ABCB1_D2_like"/>
    <property type="match status" value="1"/>
</dbReference>
<dbReference type="GO" id="GO:0090374">
    <property type="term" value="P:oligopeptide export from mitochondrion"/>
    <property type="evidence" value="ECO:0007669"/>
    <property type="project" value="TreeGrafter"/>
</dbReference>
<keyword evidence="8 10" id="KW-0472">Membrane</keyword>
<feature type="transmembrane region" description="Helical" evidence="10">
    <location>
        <begin position="315"/>
        <end position="333"/>
    </location>
</feature>
<feature type="domain" description="ABC transporter" evidence="11">
    <location>
        <begin position="375"/>
        <end position="616"/>
    </location>
</feature>
<dbReference type="Pfam" id="PF00664">
    <property type="entry name" value="ABC_membrane"/>
    <property type="match status" value="2"/>
</dbReference>
<feature type="transmembrane region" description="Helical" evidence="10">
    <location>
        <begin position="737"/>
        <end position="760"/>
    </location>
</feature>
<dbReference type="SUPFAM" id="SSF90123">
    <property type="entry name" value="ABC transporter transmembrane region"/>
    <property type="match status" value="2"/>
</dbReference>
<keyword evidence="7 10" id="KW-1133">Transmembrane helix</keyword>
<keyword evidence="3" id="KW-0813">Transport</keyword>
<evidence type="ECO:0000313" key="14">
    <source>
        <dbReference type="Proteomes" id="UP000030645"/>
    </source>
</evidence>
<dbReference type="GO" id="GO:0005743">
    <property type="term" value="C:mitochondrial inner membrane"/>
    <property type="evidence" value="ECO:0007669"/>
    <property type="project" value="TreeGrafter"/>
</dbReference>
<organism evidence="13 14">
    <name type="scientific">Morus notabilis</name>
    <dbReference type="NCBI Taxonomy" id="981085"/>
    <lineage>
        <taxon>Eukaryota</taxon>
        <taxon>Viridiplantae</taxon>
        <taxon>Streptophyta</taxon>
        <taxon>Embryophyta</taxon>
        <taxon>Tracheophyta</taxon>
        <taxon>Spermatophyta</taxon>
        <taxon>Magnoliopsida</taxon>
        <taxon>eudicotyledons</taxon>
        <taxon>Gunneridae</taxon>
        <taxon>Pentapetalae</taxon>
        <taxon>rosids</taxon>
        <taxon>fabids</taxon>
        <taxon>Rosales</taxon>
        <taxon>Moraceae</taxon>
        <taxon>Moreae</taxon>
        <taxon>Morus</taxon>
    </lineage>
</organism>
<evidence type="ECO:0000256" key="2">
    <source>
        <dbReference type="ARBA" id="ARBA00007577"/>
    </source>
</evidence>
<dbReference type="InterPro" id="IPR011527">
    <property type="entry name" value="ABC1_TM_dom"/>
</dbReference>
<dbReference type="AlphaFoldDB" id="W9SFV1"/>
<dbReference type="FunFam" id="3.40.50.300:FF:000967">
    <property type="entry name" value="ABC multidrug transporter mdr4"/>
    <property type="match status" value="1"/>
</dbReference>
<feature type="region of interest" description="Disordered" evidence="9">
    <location>
        <begin position="626"/>
        <end position="670"/>
    </location>
</feature>
<reference evidence="14" key="1">
    <citation type="submission" date="2013-01" db="EMBL/GenBank/DDBJ databases">
        <title>Draft Genome Sequence of a Mulberry Tree, Morus notabilis C.K. Schneid.</title>
        <authorList>
            <person name="He N."/>
            <person name="Zhao S."/>
        </authorList>
    </citation>
    <scope>NUCLEOTIDE SEQUENCE</scope>
</reference>
<dbReference type="Gene3D" id="1.20.1560.10">
    <property type="entry name" value="ABC transporter type 1, transmembrane domain"/>
    <property type="match status" value="1"/>
</dbReference>
<feature type="compositionally biased region" description="Basic and acidic residues" evidence="9">
    <location>
        <begin position="649"/>
        <end position="670"/>
    </location>
</feature>
<dbReference type="CDD" id="cd03249">
    <property type="entry name" value="ABC_MTABC3_MDL1_MDL2"/>
    <property type="match status" value="2"/>
</dbReference>
<evidence type="ECO:0000259" key="12">
    <source>
        <dbReference type="PROSITE" id="PS50929"/>
    </source>
</evidence>
<feature type="transmembrane region" description="Helical" evidence="10">
    <location>
        <begin position="174"/>
        <end position="192"/>
    </location>
</feature>
<proteinExistence type="inferred from homology"/>
<dbReference type="FunFam" id="1.20.1560.10:FF:000152">
    <property type="entry name" value="MDR-like ABC transporter"/>
    <property type="match status" value="1"/>
</dbReference>